<dbReference type="EMBL" id="CM055744">
    <property type="protein sequence ID" value="KAJ7998621.1"/>
    <property type="molecule type" value="Genomic_DNA"/>
</dbReference>
<accession>A0ACC2G4W8</accession>
<sequence length="118" mass="14043">MSCHLPLPRRLCLRKCGVQVKLGQKTRGPAAALAYPRGEAAALMCPRDFFGEMFFFQRFFFKYIFDLFTGILCHLNCFLKIMFIVRCNNFVLMYFLERCFYTEIFFLNIFLILFARML</sequence>
<keyword evidence="2" id="KW-1185">Reference proteome</keyword>
<organism evidence="1 2">
    <name type="scientific">Dallia pectoralis</name>
    <name type="common">Alaska blackfish</name>
    <dbReference type="NCBI Taxonomy" id="75939"/>
    <lineage>
        <taxon>Eukaryota</taxon>
        <taxon>Metazoa</taxon>
        <taxon>Chordata</taxon>
        <taxon>Craniata</taxon>
        <taxon>Vertebrata</taxon>
        <taxon>Euteleostomi</taxon>
        <taxon>Actinopterygii</taxon>
        <taxon>Neopterygii</taxon>
        <taxon>Teleostei</taxon>
        <taxon>Protacanthopterygii</taxon>
        <taxon>Esociformes</taxon>
        <taxon>Umbridae</taxon>
        <taxon>Dallia</taxon>
    </lineage>
</organism>
<dbReference type="Proteomes" id="UP001157502">
    <property type="component" value="Chromosome 17"/>
</dbReference>
<name>A0ACC2G4W8_DALPE</name>
<comment type="caution">
    <text evidence="1">The sequence shown here is derived from an EMBL/GenBank/DDBJ whole genome shotgun (WGS) entry which is preliminary data.</text>
</comment>
<evidence type="ECO:0000313" key="2">
    <source>
        <dbReference type="Proteomes" id="UP001157502"/>
    </source>
</evidence>
<reference evidence="1" key="1">
    <citation type="submission" date="2021-05" db="EMBL/GenBank/DDBJ databases">
        <authorList>
            <person name="Pan Q."/>
            <person name="Jouanno E."/>
            <person name="Zahm M."/>
            <person name="Klopp C."/>
            <person name="Cabau C."/>
            <person name="Louis A."/>
            <person name="Berthelot C."/>
            <person name="Parey E."/>
            <person name="Roest Crollius H."/>
            <person name="Montfort J."/>
            <person name="Robinson-Rechavi M."/>
            <person name="Bouchez O."/>
            <person name="Lampietro C."/>
            <person name="Lopez Roques C."/>
            <person name="Donnadieu C."/>
            <person name="Postlethwait J."/>
            <person name="Bobe J."/>
            <person name="Dillon D."/>
            <person name="Chandos A."/>
            <person name="von Hippel F."/>
            <person name="Guiguen Y."/>
        </authorList>
    </citation>
    <scope>NUCLEOTIDE SEQUENCE</scope>
    <source>
        <strain evidence="1">YG-Jan2019</strain>
    </source>
</reference>
<evidence type="ECO:0000313" key="1">
    <source>
        <dbReference type="EMBL" id="KAJ7998621.1"/>
    </source>
</evidence>
<proteinExistence type="predicted"/>
<gene>
    <name evidence="1" type="ORF">DPEC_G00206790</name>
</gene>
<protein>
    <submittedName>
        <fullName evidence="1">Uncharacterized protein</fullName>
    </submittedName>
</protein>